<dbReference type="PANTHER" id="PTHR34035:SF2">
    <property type="entry name" value="TESTIS-EXPRESSED PROTEIN 47 ISOFORM X1"/>
    <property type="match status" value="1"/>
</dbReference>
<dbReference type="InterPro" id="IPR055308">
    <property type="entry name" value="TEX47-like"/>
</dbReference>
<accession>A0ABN9KWI3</accession>
<evidence type="ECO:0000259" key="1">
    <source>
        <dbReference type="SMART" id="SM01034"/>
    </source>
</evidence>
<proteinExistence type="predicted"/>
<dbReference type="Gene3D" id="3.30.70.100">
    <property type="match status" value="1"/>
</dbReference>
<dbReference type="PANTHER" id="PTHR34035">
    <property type="entry name" value="TESTIS-EXPRESSED PROTEIN 47"/>
    <property type="match status" value="1"/>
</dbReference>
<evidence type="ECO:0000313" key="2">
    <source>
        <dbReference type="EMBL" id="CAJ0926675.1"/>
    </source>
</evidence>
<organism evidence="2 3">
    <name type="scientific">Ranitomeya imitator</name>
    <name type="common">mimic poison frog</name>
    <dbReference type="NCBI Taxonomy" id="111125"/>
    <lineage>
        <taxon>Eukaryota</taxon>
        <taxon>Metazoa</taxon>
        <taxon>Chordata</taxon>
        <taxon>Craniata</taxon>
        <taxon>Vertebrata</taxon>
        <taxon>Euteleostomi</taxon>
        <taxon>Amphibia</taxon>
        <taxon>Batrachia</taxon>
        <taxon>Anura</taxon>
        <taxon>Neobatrachia</taxon>
        <taxon>Hyloidea</taxon>
        <taxon>Dendrobatidae</taxon>
        <taxon>Dendrobatinae</taxon>
        <taxon>Ranitomeya</taxon>
    </lineage>
</organism>
<reference evidence="2" key="1">
    <citation type="submission" date="2023-07" db="EMBL/GenBank/DDBJ databases">
        <authorList>
            <person name="Stuckert A."/>
        </authorList>
    </citation>
    <scope>NUCLEOTIDE SEQUENCE</scope>
</reference>
<dbReference type="InterPro" id="IPR036388">
    <property type="entry name" value="WH-like_DNA-bd_sf"/>
</dbReference>
<feature type="domain" description="BLUF" evidence="1">
    <location>
        <begin position="123"/>
        <end position="224"/>
    </location>
</feature>
<dbReference type="Pfam" id="PF24787">
    <property type="entry name" value="TEX47"/>
    <property type="match status" value="1"/>
</dbReference>
<dbReference type="InterPro" id="IPR057667">
    <property type="entry name" value="HTH_SB"/>
</dbReference>
<dbReference type="SUPFAM" id="SSF46689">
    <property type="entry name" value="Homeodomain-like"/>
    <property type="match status" value="1"/>
</dbReference>
<dbReference type="Pfam" id="PF25787">
    <property type="entry name" value="HTH_SB"/>
    <property type="match status" value="1"/>
</dbReference>
<name>A0ABN9KWI3_9NEOB</name>
<protein>
    <recommendedName>
        <fullName evidence="1">BLUF domain-containing protein</fullName>
    </recommendedName>
</protein>
<dbReference type="Proteomes" id="UP001176940">
    <property type="component" value="Unassembled WGS sequence"/>
</dbReference>
<dbReference type="SMART" id="SM01034">
    <property type="entry name" value="BLUF"/>
    <property type="match status" value="1"/>
</dbReference>
<gene>
    <name evidence="2" type="ORF">RIMI_LOCUS2846017</name>
</gene>
<dbReference type="Gene3D" id="1.10.10.10">
    <property type="entry name" value="Winged helix-like DNA-binding domain superfamily/Winged helix DNA-binding domain"/>
    <property type="match status" value="1"/>
</dbReference>
<dbReference type="InterPro" id="IPR007024">
    <property type="entry name" value="BLUF_domain"/>
</dbReference>
<sequence>MVKTKELSKDTRNKIVALHQAGKTESTIANQLGVKKSKVEAIIRKWKTYKTTDNLPRSGAPHKIPPRGVRMITRTHLTMENRKARVLSWKPEPTPEKLETSYFHQLLNKRMVLNARDDLKSLLHRLIFVSKISPNLADKRDLGEYWEQRFQRYHQGENVTGLLLLYPAYTVHCLESSGDVLYCVIRDLQQMKKQGDRALVLDPKIVVMSHNIPSRLFSQWSYKVLNVPGQYLGEKFSEEATEGIISECLTKMLKIGKHLTKYPKGSKNIPDSVFEKVLELIIPQASILHLLQCKNLLTPKQFLKMYDTPLYIMQDSGKSPNL</sequence>
<comment type="caution">
    <text evidence="2">The sequence shown here is derived from an EMBL/GenBank/DDBJ whole genome shotgun (WGS) entry which is preliminary data.</text>
</comment>
<dbReference type="EMBL" id="CAUEEQ010004113">
    <property type="protein sequence ID" value="CAJ0926675.1"/>
    <property type="molecule type" value="Genomic_DNA"/>
</dbReference>
<evidence type="ECO:0000313" key="3">
    <source>
        <dbReference type="Proteomes" id="UP001176940"/>
    </source>
</evidence>
<dbReference type="InterPro" id="IPR009057">
    <property type="entry name" value="Homeodomain-like_sf"/>
</dbReference>
<keyword evidence="3" id="KW-1185">Reference proteome</keyword>